<dbReference type="EMBL" id="BAABLD010000025">
    <property type="protein sequence ID" value="GAA5172993.1"/>
    <property type="molecule type" value="Genomic_DNA"/>
</dbReference>
<dbReference type="RefSeq" id="WP_345534919.1">
    <property type="nucleotide sequence ID" value="NZ_BAABLD010000025.1"/>
</dbReference>
<proteinExistence type="predicted"/>
<dbReference type="Proteomes" id="UP001500547">
    <property type="component" value="Unassembled WGS sequence"/>
</dbReference>
<evidence type="ECO:0000313" key="2">
    <source>
        <dbReference type="Proteomes" id="UP001500547"/>
    </source>
</evidence>
<organism evidence="1 2">
    <name type="scientific">Viridibacterium curvum</name>
    <dbReference type="NCBI Taxonomy" id="1101404"/>
    <lineage>
        <taxon>Bacteria</taxon>
        <taxon>Pseudomonadati</taxon>
        <taxon>Pseudomonadota</taxon>
        <taxon>Betaproteobacteria</taxon>
        <taxon>Rhodocyclales</taxon>
        <taxon>Rhodocyclaceae</taxon>
        <taxon>Viridibacterium</taxon>
    </lineage>
</organism>
<accession>A0ABP9R8J5</accession>
<sequence length="231" mass="26071">MGKAILGLQNLLAKICQANPPLSKSVRQQEMRTHFQAVMQSLKVREAKAPHEWKEAKEALFPQLMPSDYLKLLKEKALITRSFVAGVELAVVVDTKDGYGYVRDEDRARWKVSENELFDAALKNLNEKKGGTKLQGGGDPERFLAFEEGDGYDAVRVLLPWVRQEAAKFLGDPFFAIVPNRDFLIMWSTKNSAKFQNFAKTRGAEDFKSQPYPLSPLTLRVWANGKIEVAP</sequence>
<dbReference type="Pfam" id="PF07285">
    <property type="entry name" value="DUF1444"/>
    <property type="match status" value="1"/>
</dbReference>
<dbReference type="InterPro" id="IPR010838">
    <property type="entry name" value="DUF1444"/>
</dbReference>
<comment type="caution">
    <text evidence="1">The sequence shown here is derived from an EMBL/GenBank/DDBJ whole genome shotgun (WGS) entry which is preliminary data.</text>
</comment>
<evidence type="ECO:0000313" key="1">
    <source>
        <dbReference type="EMBL" id="GAA5172993.1"/>
    </source>
</evidence>
<protein>
    <submittedName>
        <fullName evidence="1">Uncharacterized protein</fullName>
    </submittedName>
</protein>
<name>A0ABP9R8J5_9RHOO</name>
<keyword evidence="2" id="KW-1185">Reference proteome</keyword>
<gene>
    <name evidence="1" type="ORF">GCM10025770_39820</name>
</gene>
<reference evidence="2" key="1">
    <citation type="journal article" date="2019" name="Int. J. Syst. Evol. Microbiol.">
        <title>The Global Catalogue of Microorganisms (GCM) 10K type strain sequencing project: providing services to taxonomists for standard genome sequencing and annotation.</title>
        <authorList>
            <consortium name="The Broad Institute Genomics Platform"/>
            <consortium name="The Broad Institute Genome Sequencing Center for Infectious Disease"/>
            <person name="Wu L."/>
            <person name="Ma J."/>
        </authorList>
    </citation>
    <scope>NUCLEOTIDE SEQUENCE [LARGE SCALE GENOMIC DNA]</scope>
    <source>
        <strain evidence="2">JCM 18715</strain>
    </source>
</reference>